<comment type="caution">
    <text evidence="1">The sequence shown here is derived from an EMBL/GenBank/DDBJ whole genome shotgun (WGS) entry which is preliminary data.</text>
</comment>
<sequence length="126" mass="14025">MERNGQKRRLGFMKSIFRASKPVSALRCSSSKVKPNPPSQFGHWGVQKEENLVNPSLMPKPYSSAAKSLAGLNGTITGDVHAGPTDRAASGEENVDMKAAKYISNVRERFKLVNVDLDQRMYQEMR</sequence>
<dbReference type="Proteomes" id="UP000516437">
    <property type="component" value="Unassembled WGS sequence"/>
</dbReference>
<evidence type="ECO:0000313" key="2">
    <source>
        <dbReference type="Proteomes" id="UP000516437"/>
    </source>
</evidence>
<accession>A0A6A1UM01</accession>
<dbReference type="AlphaFoldDB" id="A0A6A1UM01"/>
<organism evidence="1 2">
    <name type="scientific">Morella rubra</name>
    <name type="common">Chinese bayberry</name>
    <dbReference type="NCBI Taxonomy" id="262757"/>
    <lineage>
        <taxon>Eukaryota</taxon>
        <taxon>Viridiplantae</taxon>
        <taxon>Streptophyta</taxon>
        <taxon>Embryophyta</taxon>
        <taxon>Tracheophyta</taxon>
        <taxon>Spermatophyta</taxon>
        <taxon>Magnoliopsida</taxon>
        <taxon>eudicotyledons</taxon>
        <taxon>Gunneridae</taxon>
        <taxon>Pentapetalae</taxon>
        <taxon>rosids</taxon>
        <taxon>fabids</taxon>
        <taxon>Fagales</taxon>
        <taxon>Myricaceae</taxon>
        <taxon>Morella</taxon>
    </lineage>
</organism>
<dbReference type="PANTHER" id="PTHR36030:SF2">
    <property type="entry name" value="DUF4005 DOMAIN-CONTAINING PROTEIN"/>
    <property type="match status" value="1"/>
</dbReference>
<dbReference type="OrthoDB" id="911847at2759"/>
<reference evidence="1 2" key="1">
    <citation type="journal article" date="2019" name="Plant Biotechnol. J.">
        <title>The red bayberry genome and genetic basis of sex determination.</title>
        <authorList>
            <person name="Jia H.M."/>
            <person name="Jia H.J."/>
            <person name="Cai Q.L."/>
            <person name="Wang Y."/>
            <person name="Zhao H.B."/>
            <person name="Yang W.F."/>
            <person name="Wang G.Y."/>
            <person name="Li Y.H."/>
            <person name="Zhan D.L."/>
            <person name="Shen Y.T."/>
            <person name="Niu Q.F."/>
            <person name="Chang L."/>
            <person name="Qiu J."/>
            <person name="Zhao L."/>
            <person name="Xie H.B."/>
            <person name="Fu W.Y."/>
            <person name="Jin J."/>
            <person name="Li X.W."/>
            <person name="Jiao Y."/>
            <person name="Zhou C.C."/>
            <person name="Tu T."/>
            <person name="Chai C.Y."/>
            <person name="Gao J.L."/>
            <person name="Fan L.J."/>
            <person name="van de Weg E."/>
            <person name="Wang J.Y."/>
            <person name="Gao Z.S."/>
        </authorList>
    </citation>
    <scope>NUCLEOTIDE SEQUENCE [LARGE SCALE GENOMIC DNA]</scope>
    <source>
        <tissue evidence="1">Leaves</tissue>
    </source>
</reference>
<proteinExistence type="predicted"/>
<dbReference type="EMBL" id="RXIC02000084">
    <property type="protein sequence ID" value="KAB1201282.1"/>
    <property type="molecule type" value="Genomic_DNA"/>
</dbReference>
<protein>
    <submittedName>
        <fullName evidence="1">Uncharacterized protein</fullName>
    </submittedName>
</protein>
<dbReference type="PANTHER" id="PTHR36030">
    <property type="entry name" value="CALMODULIN-BINDING DOMAIN-CONTAINING PROTEIN"/>
    <property type="match status" value="1"/>
</dbReference>
<gene>
    <name evidence="1" type="ORF">CJ030_MR0G004522</name>
</gene>
<keyword evidence="2" id="KW-1185">Reference proteome</keyword>
<name>A0A6A1UM01_9ROSI</name>
<evidence type="ECO:0000313" key="1">
    <source>
        <dbReference type="EMBL" id="KAB1201282.1"/>
    </source>
</evidence>